<dbReference type="InterPro" id="IPR020097">
    <property type="entry name" value="PsdUridine_synth_TruA_a/b_dom"/>
</dbReference>
<comment type="caution">
    <text evidence="4">Lacks conserved residue(s) required for the propagation of feature annotation.</text>
</comment>
<comment type="subunit">
    <text evidence="4">Homodimer.</text>
</comment>
<sequence>MRYFFEVAYNGTNYHGWQIQQNATTVQQLIEEAFAVILRAEIPIMGSGRTDTGVHCSQQYFHADLPEDIPVNNLQYKLNSYLPPDISINAILHVSEDAHARFSALSRSYEYRITLRKNPFLQNMSYFHPKSLDITTMNEAASLLIGKQDFECFSKVKTDVNNFVCDITEAQWVVEGDMLIFHITANRFLRGMVRAIVGTLLNVGKGKLRTEAFKKIIESKDRKKAGASAPAAGLFLTAVKYPREIFPE</sequence>
<comment type="caution">
    <text evidence="7">The sequence shown here is derived from an EMBL/GenBank/DDBJ whole genome shotgun (WGS) entry which is preliminary data.</text>
</comment>
<evidence type="ECO:0000313" key="8">
    <source>
        <dbReference type="Proteomes" id="UP000798808"/>
    </source>
</evidence>
<dbReference type="InterPro" id="IPR020094">
    <property type="entry name" value="TruA/RsuA/RluB/E/F_N"/>
</dbReference>
<dbReference type="Gene3D" id="3.30.70.660">
    <property type="entry name" value="Pseudouridine synthase I, catalytic domain, C-terminal subdomain"/>
    <property type="match status" value="1"/>
</dbReference>
<dbReference type="GO" id="GO:0160147">
    <property type="term" value="F:tRNA pseudouridine(38-40) synthase activity"/>
    <property type="evidence" value="ECO:0007669"/>
    <property type="project" value="UniProtKB-EC"/>
</dbReference>
<dbReference type="Proteomes" id="UP000798808">
    <property type="component" value="Unassembled WGS sequence"/>
</dbReference>
<dbReference type="PANTHER" id="PTHR11142:SF0">
    <property type="entry name" value="TRNA PSEUDOURIDINE SYNTHASE-LIKE 1"/>
    <property type="match status" value="1"/>
</dbReference>
<dbReference type="SUPFAM" id="SSF55120">
    <property type="entry name" value="Pseudouridine synthase"/>
    <property type="match status" value="1"/>
</dbReference>
<dbReference type="NCBIfam" id="TIGR00071">
    <property type="entry name" value="hisT_truA"/>
    <property type="match status" value="1"/>
</dbReference>
<keyword evidence="2 4" id="KW-0819">tRNA processing</keyword>
<comment type="catalytic activity">
    <reaction evidence="4 5">
        <text>uridine(38/39/40) in tRNA = pseudouridine(38/39/40) in tRNA</text>
        <dbReference type="Rhea" id="RHEA:22376"/>
        <dbReference type="Rhea" id="RHEA-COMP:10085"/>
        <dbReference type="Rhea" id="RHEA-COMP:10087"/>
        <dbReference type="ChEBI" id="CHEBI:65314"/>
        <dbReference type="ChEBI" id="CHEBI:65315"/>
        <dbReference type="EC" id="5.4.99.12"/>
    </reaction>
</comment>
<comment type="function">
    <text evidence="4">Formation of pseudouridine at positions 38, 39 and 40 in the anticodon stem and loop of transfer RNAs.</text>
</comment>
<evidence type="ECO:0000313" key="7">
    <source>
        <dbReference type="EMBL" id="MTI28091.1"/>
    </source>
</evidence>
<evidence type="ECO:0000256" key="1">
    <source>
        <dbReference type="ARBA" id="ARBA00009375"/>
    </source>
</evidence>
<dbReference type="Gene3D" id="3.30.70.580">
    <property type="entry name" value="Pseudouridine synthase I, catalytic domain, N-terminal subdomain"/>
    <property type="match status" value="1"/>
</dbReference>
<dbReference type="EC" id="5.4.99.12" evidence="4"/>
<dbReference type="InterPro" id="IPR020103">
    <property type="entry name" value="PsdUridine_synth_cat_dom_sf"/>
</dbReference>
<name>A0ABW9RWK5_9BACT</name>
<proteinExistence type="inferred from homology"/>
<evidence type="ECO:0000259" key="6">
    <source>
        <dbReference type="Pfam" id="PF01416"/>
    </source>
</evidence>
<feature type="domain" description="Pseudouridine synthase I TruA alpha/beta" evidence="6">
    <location>
        <begin position="8"/>
        <end position="102"/>
    </location>
</feature>
<dbReference type="PIRSF" id="PIRSF001430">
    <property type="entry name" value="tRNA_psdUrid_synth"/>
    <property type="match status" value="1"/>
</dbReference>
<dbReference type="HAMAP" id="MF_00171">
    <property type="entry name" value="TruA"/>
    <property type="match status" value="1"/>
</dbReference>
<reference evidence="7 8" key="1">
    <citation type="submission" date="2019-02" db="EMBL/GenBank/DDBJ databases">
        <authorList>
            <person name="Goldberg S.R."/>
            <person name="Haltli B.A."/>
            <person name="Correa H."/>
            <person name="Russell K.G."/>
        </authorList>
    </citation>
    <scope>NUCLEOTIDE SEQUENCE [LARGE SCALE GENOMIC DNA]</scope>
    <source>
        <strain evidence="7 8">JCM 16186</strain>
    </source>
</reference>
<comment type="similarity">
    <text evidence="1 4 5">Belongs to the tRNA pseudouridine synthase TruA family.</text>
</comment>
<accession>A0ABW9RWK5</accession>
<dbReference type="RefSeq" id="WP_155175269.1">
    <property type="nucleotide sequence ID" value="NZ_BAAAFL010000012.1"/>
</dbReference>
<organism evidence="7 8">
    <name type="scientific">Fulvivirga kasyanovii</name>
    <dbReference type="NCBI Taxonomy" id="396812"/>
    <lineage>
        <taxon>Bacteria</taxon>
        <taxon>Pseudomonadati</taxon>
        <taxon>Bacteroidota</taxon>
        <taxon>Cytophagia</taxon>
        <taxon>Cytophagales</taxon>
        <taxon>Fulvivirgaceae</taxon>
        <taxon>Fulvivirga</taxon>
    </lineage>
</organism>
<evidence type="ECO:0000256" key="5">
    <source>
        <dbReference type="RuleBase" id="RU003792"/>
    </source>
</evidence>
<protein>
    <recommendedName>
        <fullName evidence="4">tRNA pseudouridine synthase A</fullName>
        <ecNumber evidence="4">5.4.99.12</ecNumber>
    </recommendedName>
    <alternativeName>
        <fullName evidence="4">tRNA pseudouridine(38-40) synthase</fullName>
    </alternativeName>
    <alternativeName>
        <fullName evidence="4">tRNA pseudouridylate synthase I</fullName>
    </alternativeName>
    <alternativeName>
        <fullName evidence="4">tRNA-uridine isomerase I</fullName>
    </alternativeName>
</protein>
<evidence type="ECO:0000256" key="4">
    <source>
        <dbReference type="HAMAP-Rule" id="MF_00171"/>
    </source>
</evidence>
<dbReference type="Pfam" id="PF01416">
    <property type="entry name" value="PseudoU_synth_1"/>
    <property type="match status" value="2"/>
</dbReference>
<keyword evidence="3 4" id="KW-0413">Isomerase</keyword>
<feature type="domain" description="Pseudouridine synthase I TruA alpha/beta" evidence="6">
    <location>
        <begin position="140"/>
        <end position="242"/>
    </location>
</feature>
<evidence type="ECO:0000256" key="2">
    <source>
        <dbReference type="ARBA" id="ARBA00022694"/>
    </source>
</evidence>
<feature type="binding site" evidence="4">
    <location>
        <position position="109"/>
    </location>
    <ligand>
        <name>substrate</name>
    </ligand>
</feature>
<evidence type="ECO:0000256" key="3">
    <source>
        <dbReference type="ARBA" id="ARBA00023235"/>
    </source>
</evidence>
<dbReference type="InterPro" id="IPR001406">
    <property type="entry name" value="PsdUridine_synth_TruA"/>
</dbReference>
<dbReference type="InterPro" id="IPR020095">
    <property type="entry name" value="PsdUridine_synth_TruA_C"/>
</dbReference>
<feature type="active site" description="Nucleophile" evidence="4">
    <location>
        <position position="51"/>
    </location>
</feature>
<dbReference type="PANTHER" id="PTHR11142">
    <property type="entry name" value="PSEUDOURIDYLATE SYNTHASE"/>
    <property type="match status" value="1"/>
</dbReference>
<gene>
    <name evidence="4 7" type="primary">truA</name>
    <name evidence="7" type="ORF">E1163_24255</name>
</gene>
<keyword evidence="8" id="KW-1185">Reference proteome</keyword>
<dbReference type="CDD" id="cd02570">
    <property type="entry name" value="PseudoU_synth_EcTruA"/>
    <property type="match status" value="1"/>
</dbReference>
<dbReference type="EMBL" id="SMLW01000653">
    <property type="protein sequence ID" value="MTI28091.1"/>
    <property type="molecule type" value="Genomic_DNA"/>
</dbReference>